<dbReference type="Pfam" id="PF00078">
    <property type="entry name" value="RVT_1"/>
    <property type="match status" value="1"/>
</dbReference>
<reference evidence="2" key="1">
    <citation type="submission" date="2018-11" db="EMBL/GenBank/DDBJ databases">
        <authorList>
            <person name="Grassa J C."/>
        </authorList>
    </citation>
    <scope>NUCLEOTIDE SEQUENCE [LARGE SCALE GENOMIC DNA]</scope>
</reference>
<dbReference type="InterPro" id="IPR000477">
    <property type="entry name" value="RT_dom"/>
</dbReference>
<evidence type="ECO:0000313" key="3">
    <source>
        <dbReference type="Proteomes" id="UP000596661"/>
    </source>
</evidence>
<accession>A0A803QDB0</accession>
<evidence type="ECO:0000313" key="2">
    <source>
        <dbReference type="EnsemblPlants" id="cds.evm.model.09.1080"/>
    </source>
</evidence>
<protein>
    <recommendedName>
        <fullName evidence="1">Reverse transcriptase domain-containing protein</fullName>
    </recommendedName>
</protein>
<dbReference type="AlphaFoldDB" id="A0A803QDB0"/>
<dbReference type="EMBL" id="UZAU01000737">
    <property type="status" value="NOT_ANNOTATED_CDS"/>
    <property type="molecule type" value="Genomic_DNA"/>
</dbReference>
<proteinExistence type="predicted"/>
<name>A0A803QDB0_CANSA</name>
<dbReference type="Proteomes" id="UP000596661">
    <property type="component" value="Chromosome 9"/>
</dbReference>
<dbReference type="Gramene" id="evm.model.09.1080">
    <property type="protein sequence ID" value="cds.evm.model.09.1080"/>
    <property type="gene ID" value="evm.TU.09.1080"/>
</dbReference>
<dbReference type="PANTHER" id="PTHR33116">
    <property type="entry name" value="REVERSE TRANSCRIPTASE ZINC-BINDING DOMAIN-CONTAINING PROTEIN-RELATED-RELATED"/>
    <property type="match status" value="1"/>
</dbReference>
<feature type="domain" description="Reverse transcriptase" evidence="1">
    <location>
        <begin position="6"/>
        <end position="133"/>
    </location>
</feature>
<dbReference type="EnsemblPlants" id="evm.model.09.1080">
    <property type="protein sequence ID" value="cds.evm.model.09.1080"/>
    <property type="gene ID" value="evm.TU.09.1080"/>
</dbReference>
<organism evidence="2 3">
    <name type="scientific">Cannabis sativa</name>
    <name type="common">Hemp</name>
    <name type="synonym">Marijuana</name>
    <dbReference type="NCBI Taxonomy" id="3483"/>
    <lineage>
        <taxon>Eukaryota</taxon>
        <taxon>Viridiplantae</taxon>
        <taxon>Streptophyta</taxon>
        <taxon>Embryophyta</taxon>
        <taxon>Tracheophyta</taxon>
        <taxon>Spermatophyta</taxon>
        <taxon>Magnoliopsida</taxon>
        <taxon>eudicotyledons</taxon>
        <taxon>Gunneridae</taxon>
        <taxon>Pentapetalae</taxon>
        <taxon>rosids</taxon>
        <taxon>fabids</taxon>
        <taxon>Rosales</taxon>
        <taxon>Cannabaceae</taxon>
        <taxon>Cannabis</taxon>
    </lineage>
</organism>
<evidence type="ECO:0000259" key="1">
    <source>
        <dbReference type="Pfam" id="PF00078"/>
    </source>
</evidence>
<sequence>MLSISFRAPEKFCQWVCQCLTTTYFNLFLNGRKISSLFPECGIRQGDPLSPYIFICAAKLLSRILENALSCGTIKGIKLSRDGPRLSHLFFADDLILVGRENLDEAKGLSQCLEKFCNWSGQRINKLKTSIFFSGNMSNGMKRGIKQALGLNCVMGNINYQGLPLFRSRQKDVDFNFILDNLTTKLSKKLSSRIDEMVRDFWWGYEQGNREICLKAWDHLCLPKSHGCLSFRKSLEMNQALLAKWGWDLPNDEQSLCYNVLRAKYLRGRQFFDCALRILTPGFGRMWPMHNPQGEIELVEDLLLPDGNWDIRKLNDLFDKETIDFILSDGKSSGQDFASKAND</sequence>
<reference evidence="2" key="2">
    <citation type="submission" date="2021-03" db="UniProtKB">
        <authorList>
            <consortium name="EnsemblPlants"/>
        </authorList>
    </citation>
    <scope>IDENTIFICATION</scope>
</reference>
<keyword evidence="3" id="KW-1185">Reference proteome</keyword>
<dbReference type="PANTHER" id="PTHR33116:SF86">
    <property type="entry name" value="REVERSE TRANSCRIPTASE DOMAIN-CONTAINING PROTEIN"/>
    <property type="match status" value="1"/>
</dbReference>